<protein>
    <submittedName>
        <fullName evidence="1">Uncharacterized protein</fullName>
    </submittedName>
</protein>
<name>A0ACC0XTT4_9ROSI</name>
<evidence type="ECO:0000313" key="1">
    <source>
        <dbReference type="EMBL" id="KAJ0021457.1"/>
    </source>
</evidence>
<dbReference type="Proteomes" id="UP001163603">
    <property type="component" value="Chromosome 11"/>
</dbReference>
<dbReference type="EMBL" id="CM047746">
    <property type="protein sequence ID" value="KAJ0021457.1"/>
    <property type="molecule type" value="Genomic_DNA"/>
</dbReference>
<gene>
    <name evidence="1" type="ORF">Pint_30966</name>
</gene>
<accession>A0ACC0XTT4</accession>
<evidence type="ECO:0000313" key="2">
    <source>
        <dbReference type="Proteomes" id="UP001163603"/>
    </source>
</evidence>
<keyword evidence="2" id="KW-1185">Reference proteome</keyword>
<organism evidence="1 2">
    <name type="scientific">Pistacia integerrima</name>
    <dbReference type="NCBI Taxonomy" id="434235"/>
    <lineage>
        <taxon>Eukaryota</taxon>
        <taxon>Viridiplantae</taxon>
        <taxon>Streptophyta</taxon>
        <taxon>Embryophyta</taxon>
        <taxon>Tracheophyta</taxon>
        <taxon>Spermatophyta</taxon>
        <taxon>Magnoliopsida</taxon>
        <taxon>eudicotyledons</taxon>
        <taxon>Gunneridae</taxon>
        <taxon>Pentapetalae</taxon>
        <taxon>rosids</taxon>
        <taxon>malvids</taxon>
        <taxon>Sapindales</taxon>
        <taxon>Anacardiaceae</taxon>
        <taxon>Pistacia</taxon>
    </lineage>
</organism>
<sequence length="479" mass="54685">MSIIGEAILSVSVELLLKKLTSAELLQFARQEQIQGDLMKWERILLKIHAVLEDAEEKQTTKKSVKIWLGELQNLAFDVEDILDEFETEALRKKLLLEPEAEIEGRTSILSPGSSEFNSMVRSKMEEISVRLQDIVSEKNNLDLNENSMGRSGKVRETLPTTSLVNEAKVYGRDRDKEAIMQLLLRNENVSDGVDVIPIVGMGGVGKTTLAQLVYNDVRVKEHFDLRAWVCVSDDFDVVRVTKTILSSISDVTVEDSDLNLLQVKLKEKLFRKKFLFVLDDVWSENYDNWVVLCRPFEASYPGSRIILTTRNQGVSSMVATLPTYLLKELSNDDCLCVFTQHALGMQDFSKHGNLKKIGEQIVKRCNGLPLVARTLGGLLRGKYDPNDWEDILYSKLWDLPEEGGGILPALRLSYHYLPPHLKRCFAYCSLFPKDYAFRKEEVILLWMAVGFLQHEITGKRMEDLGHKWFQDLQSKSFF</sequence>
<reference evidence="2" key="1">
    <citation type="journal article" date="2023" name="G3 (Bethesda)">
        <title>Genome assembly and association tests identify interacting loci associated with vigor, precocity, and sex in interspecific pistachio rootstocks.</title>
        <authorList>
            <person name="Palmer W."/>
            <person name="Jacygrad E."/>
            <person name="Sagayaradj S."/>
            <person name="Cavanaugh K."/>
            <person name="Han R."/>
            <person name="Bertier L."/>
            <person name="Beede B."/>
            <person name="Kafkas S."/>
            <person name="Golino D."/>
            <person name="Preece J."/>
            <person name="Michelmore R."/>
        </authorList>
    </citation>
    <scope>NUCLEOTIDE SEQUENCE [LARGE SCALE GENOMIC DNA]</scope>
</reference>
<comment type="caution">
    <text evidence="1">The sequence shown here is derived from an EMBL/GenBank/DDBJ whole genome shotgun (WGS) entry which is preliminary data.</text>
</comment>
<proteinExistence type="predicted"/>